<dbReference type="Proteomes" id="UP000310108">
    <property type="component" value="Unassembled WGS sequence"/>
</dbReference>
<keyword evidence="2" id="KW-1185">Reference proteome</keyword>
<proteinExistence type="predicted"/>
<sequence length="69" mass="7526">MTIAVHLMAQQSPFPNALGIYQTPSPLIHSPFMAAAIIDRKHAHTAMIVPLMGFVLAWVRGERCRSGLG</sequence>
<protein>
    <submittedName>
        <fullName evidence="1">Uncharacterized protein</fullName>
    </submittedName>
</protein>
<dbReference type="AlphaFoldDB" id="A0A4V6DIQ9"/>
<name>A0A4V6DIQ9_9PEZI</name>
<gene>
    <name evidence="1" type="ORF">CTA1_4757</name>
</gene>
<evidence type="ECO:0000313" key="2">
    <source>
        <dbReference type="Proteomes" id="UP000310108"/>
    </source>
</evidence>
<reference evidence="1 2" key="1">
    <citation type="journal article" date="2019" name="PLoS ONE">
        <title>Comparative genome analysis indicates high evolutionary potential of pathogenicity genes in Colletotrichum tanaceti.</title>
        <authorList>
            <person name="Lelwala R.V."/>
            <person name="Korhonen P.K."/>
            <person name="Young N.D."/>
            <person name="Scott J.B."/>
            <person name="Ades P.A."/>
            <person name="Gasser R.B."/>
            <person name="Taylor P.W.J."/>
        </authorList>
    </citation>
    <scope>NUCLEOTIDE SEQUENCE [LARGE SCALE GENOMIC DNA]</scope>
    <source>
        <strain evidence="1">BRIP57314</strain>
    </source>
</reference>
<comment type="caution">
    <text evidence="1">The sequence shown here is derived from an EMBL/GenBank/DDBJ whole genome shotgun (WGS) entry which is preliminary data.</text>
</comment>
<dbReference type="EMBL" id="PJEX01000001">
    <property type="protein sequence ID" value="TKW60266.1"/>
    <property type="molecule type" value="Genomic_DNA"/>
</dbReference>
<accession>A0A4V6DIQ9</accession>
<evidence type="ECO:0000313" key="1">
    <source>
        <dbReference type="EMBL" id="TKW60266.1"/>
    </source>
</evidence>
<organism evidence="1 2">
    <name type="scientific">Colletotrichum tanaceti</name>
    <dbReference type="NCBI Taxonomy" id="1306861"/>
    <lineage>
        <taxon>Eukaryota</taxon>
        <taxon>Fungi</taxon>
        <taxon>Dikarya</taxon>
        <taxon>Ascomycota</taxon>
        <taxon>Pezizomycotina</taxon>
        <taxon>Sordariomycetes</taxon>
        <taxon>Hypocreomycetidae</taxon>
        <taxon>Glomerellales</taxon>
        <taxon>Glomerellaceae</taxon>
        <taxon>Colletotrichum</taxon>
        <taxon>Colletotrichum destructivum species complex</taxon>
    </lineage>
</organism>